<dbReference type="PANTHER" id="PTHR36927">
    <property type="entry name" value="BLR4337 PROTEIN"/>
    <property type="match status" value="1"/>
</dbReference>
<keyword evidence="4" id="KW-1185">Reference proteome</keyword>
<dbReference type="EMBL" id="RBKT01000001">
    <property type="protein sequence ID" value="RKR86259.1"/>
    <property type="molecule type" value="Genomic_DNA"/>
</dbReference>
<keyword evidence="1" id="KW-0472">Membrane</keyword>
<feature type="transmembrane region" description="Helical" evidence="1">
    <location>
        <begin position="161"/>
        <end position="181"/>
    </location>
</feature>
<feature type="transmembrane region" description="Helical" evidence="1">
    <location>
        <begin position="255"/>
        <end position="275"/>
    </location>
</feature>
<organism evidence="3 4">
    <name type="scientific">Micromonospora pisi</name>
    <dbReference type="NCBI Taxonomy" id="589240"/>
    <lineage>
        <taxon>Bacteria</taxon>
        <taxon>Bacillati</taxon>
        <taxon>Actinomycetota</taxon>
        <taxon>Actinomycetes</taxon>
        <taxon>Micromonosporales</taxon>
        <taxon>Micromonosporaceae</taxon>
        <taxon>Micromonospora</taxon>
    </lineage>
</organism>
<feature type="transmembrane region" description="Helical" evidence="1">
    <location>
        <begin position="295"/>
        <end position="312"/>
    </location>
</feature>
<dbReference type="PANTHER" id="PTHR36927:SF3">
    <property type="entry name" value="GLUCANS BIOSYNTHESIS PROTEIN C"/>
    <property type="match status" value="1"/>
</dbReference>
<dbReference type="OrthoDB" id="7375713at2"/>
<feature type="transmembrane region" description="Helical" evidence="1">
    <location>
        <begin position="225"/>
        <end position="243"/>
    </location>
</feature>
<feature type="transmembrane region" description="Helical" evidence="1">
    <location>
        <begin position="365"/>
        <end position="387"/>
    </location>
</feature>
<keyword evidence="1" id="KW-1133">Transmembrane helix</keyword>
<dbReference type="GO" id="GO:0016747">
    <property type="term" value="F:acyltransferase activity, transferring groups other than amino-acyl groups"/>
    <property type="evidence" value="ECO:0007669"/>
    <property type="project" value="InterPro"/>
</dbReference>
<proteinExistence type="predicted"/>
<name>A0A495JDX1_9ACTN</name>
<feature type="transmembrane region" description="Helical" evidence="1">
    <location>
        <begin position="58"/>
        <end position="79"/>
    </location>
</feature>
<accession>A0A495JDX1</accession>
<evidence type="ECO:0000313" key="3">
    <source>
        <dbReference type="EMBL" id="RKR86259.1"/>
    </source>
</evidence>
<gene>
    <name evidence="3" type="ORF">BDK92_0483</name>
</gene>
<evidence type="ECO:0000259" key="2">
    <source>
        <dbReference type="Pfam" id="PF01757"/>
    </source>
</evidence>
<feature type="transmembrane region" description="Helical" evidence="1">
    <location>
        <begin position="332"/>
        <end position="359"/>
    </location>
</feature>
<comment type="caution">
    <text evidence="3">The sequence shown here is derived from an EMBL/GenBank/DDBJ whole genome shotgun (WGS) entry which is preliminary data.</text>
</comment>
<reference evidence="3 4" key="1">
    <citation type="submission" date="2018-10" db="EMBL/GenBank/DDBJ databases">
        <title>Sequencing the genomes of 1000 actinobacteria strains.</title>
        <authorList>
            <person name="Klenk H.-P."/>
        </authorList>
    </citation>
    <scope>NUCLEOTIDE SEQUENCE [LARGE SCALE GENOMIC DNA]</scope>
    <source>
        <strain evidence="3 4">DSM 45175</strain>
    </source>
</reference>
<feature type="transmembrane region" description="Helical" evidence="1">
    <location>
        <begin position="100"/>
        <end position="118"/>
    </location>
</feature>
<dbReference type="Pfam" id="PF01757">
    <property type="entry name" value="Acyl_transf_3"/>
    <property type="match status" value="1"/>
</dbReference>
<keyword evidence="1" id="KW-0812">Transmembrane</keyword>
<dbReference type="InterPro" id="IPR050623">
    <property type="entry name" value="Glucan_succinyl_AcylTrfase"/>
</dbReference>
<evidence type="ECO:0000313" key="4">
    <source>
        <dbReference type="Proteomes" id="UP000277671"/>
    </source>
</evidence>
<sequence length="415" mass="46038">MTAERIDPSRVAHPARRPELDAIRALVVVGLVFFHSALVFDSRDDFYVKNAETTDVTMIFASLGVVWAMPMLFLIAGLGSWHSLRRRGPAGFARERVRRLGIPLLFATLTIVPVPQWLRLRADPDYHESYLRFLPRFFDVRLAPADFPFVLQGEHFETGHLWFVVLLLAFSLLLAPVAGWLPARWGSRSRDRAGEAVRHRGLVLLPGVAVAAVSAVLGLEEGFAAWHRWAYLLFFLLGFALAADGRFRTAMRRDATLAAVLGLLLFAVGLPGFLVAGESGDPFTDHTPLAIGARALYGATGWCWLVAILGLLDRRPRRTAGTVDRDAPVRRLYAYLSAAVLPLYVLHQPIVVAVAYGVVRWRAPILVEYAAIVAASLVLTVAAYDLLVRRTRVTRFLFGMRDQDAPRDGSEPPRS</sequence>
<evidence type="ECO:0000256" key="1">
    <source>
        <dbReference type="SAM" id="Phobius"/>
    </source>
</evidence>
<dbReference type="AlphaFoldDB" id="A0A495JDX1"/>
<dbReference type="Proteomes" id="UP000277671">
    <property type="component" value="Unassembled WGS sequence"/>
</dbReference>
<feature type="transmembrane region" description="Helical" evidence="1">
    <location>
        <begin position="21"/>
        <end position="38"/>
    </location>
</feature>
<feature type="domain" description="Acyltransferase 3" evidence="2">
    <location>
        <begin position="19"/>
        <end position="384"/>
    </location>
</feature>
<feature type="transmembrane region" description="Helical" evidence="1">
    <location>
        <begin position="202"/>
        <end position="219"/>
    </location>
</feature>
<protein>
    <submittedName>
        <fullName evidence="3">Peptidoglycan/LPS O-acetylase OafA/YrhL</fullName>
    </submittedName>
</protein>
<dbReference type="InterPro" id="IPR002656">
    <property type="entry name" value="Acyl_transf_3_dom"/>
</dbReference>
<dbReference type="RefSeq" id="WP_121154158.1">
    <property type="nucleotide sequence ID" value="NZ_RBKT01000001.1"/>
</dbReference>